<dbReference type="PROSITE" id="PS00079">
    <property type="entry name" value="MULTICOPPER_OXIDASE1"/>
    <property type="match status" value="1"/>
</dbReference>
<keyword evidence="6" id="KW-1015">Disulfide bond</keyword>
<evidence type="ECO:0000313" key="13">
    <source>
        <dbReference type="EMBL" id="EGO29227.1"/>
    </source>
</evidence>
<evidence type="ECO:0000256" key="6">
    <source>
        <dbReference type="ARBA" id="ARBA00023157"/>
    </source>
</evidence>
<dbReference type="Gene3D" id="2.60.40.420">
    <property type="entry name" value="Cupredoxins - blue copper proteins"/>
    <property type="match status" value="3"/>
</dbReference>
<dbReference type="CDD" id="cd13877">
    <property type="entry name" value="CuRO_2_Fet3p_like"/>
    <property type="match status" value="1"/>
</dbReference>
<evidence type="ECO:0000256" key="7">
    <source>
        <dbReference type="ARBA" id="ARBA00023180"/>
    </source>
</evidence>
<evidence type="ECO:0000259" key="11">
    <source>
        <dbReference type="Pfam" id="PF07731"/>
    </source>
</evidence>
<evidence type="ECO:0000256" key="3">
    <source>
        <dbReference type="ARBA" id="ARBA00022729"/>
    </source>
</evidence>
<dbReference type="InterPro" id="IPR008972">
    <property type="entry name" value="Cupredoxin"/>
</dbReference>
<evidence type="ECO:0000259" key="12">
    <source>
        <dbReference type="Pfam" id="PF07732"/>
    </source>
</evidence>
<gene>
    <name evidence="13" type="primary">Slfet3</name>
    <name evidence="13" type="ORF">SERLADRAFT_353950</name>
</gene>
<proteinExistence type="inferred from homology"/>
<dbReference type="InterPro" id="IPR011706">
    <property type="entry name" value="Cu-oxidase_C"/>
</dbReference>
<dbReference type="AlphaFoldDB" id="F8NHR3"/>
<keyword evidence="4" id="KW-0560">Oxidoreductase</keyword>
<dbReference type="Proteomes" id="UP000008064">
    <property type="component" value="Unassembled WGS sequence"/>
</dbReference>
<evidence type="ECO:0000256" key="4">
    <source>
        <dbReference type="ARBA" id="ARBA00023002"/>
    </source>
</evidence>
<protein>
    <submittedName>
        <fullName evidence="13">Fet3 ferroxidase</fullName>
    </submittedName>
</protein>
<dbReference type="Pfam" id="PF07732">
    <property type="entry name" value="Cu-oxidase_3"/>
    <property type="match status" value="1"/>
</dbReference>
<keyword evidence="3 9" id="KW-0732">Signal</keyword>
<feature type="domain" description="Plastocyanin-like" evidence="11">
    <location>
        <begin position="409"/>
        <end position="518"/>
    </location>
</feature>
<dbReference type="GO" id="GO:0004322">
    <property type="term" value="F:ferroxidase activity"/>
    <property type="evidence" value="ECO:0007669"/>
    <property type="project" value="TreeGrafter"/>
</dbReference>
<evidence type="ECO:0000256" key="1">
    <source>
        <dbReference type="ARBA" id="ARBA00010609"/>
    </source>
</evidence>
<keyword evidence="5" id="KW-0186">Copper</keyword>
<keyword evidence="7" id="KW-0325">Glycoprotein</keyword>
<comment type="similarity">
    <text evidence="1">Belongs to the multicopper oxidase family.</text>
</comment>
<accession>F8NHR3</accession>
<keyword evidence="8" id="KW-0812">Transmembrane</keyword>
<dbReference type="GO" id="GO:0010106">
    <property type="term" value="P:cellular response to iron ion starvation"/>
    <property type="evidence" value="ECO:0007669"/>
    <property type="project" value="TreeGrafter"/>
</dbReference>
<dbReference type="InterPro" id="IPR044130">
    <property type="entry name" value="CuRO_2_Fet3-like"/>
</dbReference>
<dbReference type="GO" id="GO:0033573">
    <property type="term" value="C:high-affinity iron permease complex"/>
    <property type="evidence" value="ECO:0007669"/>
    <property type="project" value="TreeGrafter"/>
</dbReference>
<dbReference type="InterPro" id="IPR045087">
    <property type="entry name" value="Cu-oxidase_fam"/>
</dbReference>
<sequence length="633" mass="69642">MWCSRFLFTLLFLASPAFAGVQEVWWNITYVLNANPDGLYERRVIGVNGTWPPPPISINSTDSLLLHATNSLDVATTLHHHGMYMNSTSWMDGALAVGQCGIPPGQTFHYSIPVNTSDQWGTYWVHAHASGQYVDGLRAPFVIHPPQEAYSYDEEFTVVLGDWYHQEHTVLMQQYVNIADPGGAEPIPDSGLMYFAQNATNLPPIPGSNPSPVTAATGFNENATLNFVPGRTYRLRIISEAAFAGFYFWIDGHEMRLIEADGTDIQSKTVDQINLGAAQRYSILVTARNDTSPSNWAIHANMDYTMFDTVPATLNPNVTSYITYSSGAPKTDLGNVSTYDVINDMDLVPLTVIEQLPSGSTIPLLVSFDTMDDGTNRAMFNGVTYVPPLVPATLSVLTLGQNASVQEAYGPLSFVVNHLDFIDIQVNNSDTNKHPFHLHGHKYQIINRSLQYNSTDPTVNPPLAEGQANPMRRDTTIVPAGGSLTFRIAADNPGVWFFHCHIDWHLQVGLAMQLVEAPLIAQERSVGNVPSFVYDQCAMTNTPSSGNAAGHASTTDLSGWTLGPYQQVLGWLPRAIGAMAGCVLTAVLGMITVTWYSFGGSITDEEMEEEVRIKIAEKEKKRGIFGRFRRKKD</sequence>
<dbReference type="CDD" id="cd13851">
    <property type="entry name" value="CuRO_1_Fet3p"/>
    <property type="match status" value="1"/>
</dbReference>
<organism>
    <name type="scientific">Serpula lacrymans var. lacrymans (strain S7.9)</name>
    <name type="common">Dry rot fungus</name>
    <dbReference type="NCBI Taxonomy" id="578457"/>
    <lineage>
        <taxon>Eukaryota</taxon>
        <taxon>Fungi</taxon>
        <taxon>Dikarya</taxon>
        <taxon>Basidiomycota</taxon>
        <taxon>Agaricomycotina</taxon>
        <taxon>Agaricomycetes</taxon>
        <taxon>Agaricomycetidae</taxon>
        <taxon>Boletales</taxon>
        <taxon>Coniophorineae</taxon>
        <taxon>Serpulaceae</taxon>
        <taxon>Serpula</taxon>
    </lineage>
</organism>
<dbReference type="SUPFAM" id="SSF49503">
    <property type="entry name" value="Cupredoxins"/>
    <property type="match status" value="3"/>
</dbReference>
<evidence type="ECO:0000256" key="5">
    <source>
        <dbReference type="ARBA" id="ARBA00023008"/>
    </source>
</evidence>
<feature type="domain" description="Plastocyanin-like" evidence="12">
    <location>
        <begin position="33"/>
        <end position="147"/>
    </location>
</feature>
<dbReference type="OrthoDB" id="2121828at2759"/>
<keyword evidence="8" id="KW-1133">Transmembrane helix</keyword>
<feature type="chain" id="PRO_5003375666" evidence="9">
    <location>
        <begin position="20"/>
        <end position="633"/>
    </location>
</feature>
<dbReference type="PANTHER" id="PTHR11709">
    <property type="entry name" value="MULTI-COPPER OXIDASE"/>
    <property type="match status" value="1"/>
</dbReference>
<name>F8NHR3_SERL9</name>
<dbReference type="EMBL" id="GL945429">
    <property type="protein sequence ID" value="EGO29227.1"/>
    <property type="molecule type" value="Genomic_DNA"/>
</dbReference>
<evidence type="ECO:0000259" key="10">
    <source>
        <dbReference type="Pfam" id="PF00394"/>
    </source>
</evidence>
<dbReference type="GO" id="GO:0005507">
    <property type="term" value="F:copper ion binding"/>
    <property type="evidence" value="ECO:0007669"/>
    <property type="project" value="InterPro"/>
</dbReference>
<reference evidence="13" key="1">
    <citation type="submission" date="2011-04" db="EMBL/GenBank/DDBJ databases">
        <title>Evolution of plant cell wall degrading machinery underlies the functional diversity of forest fungi.</title>
        <authorList>
            <consortium name="US DOE Joint Genome Institute (JGI-PGF)"/>
            <person name="Eastwood D.C."/>
            <person name="Floudas D."/>
            <person name="Binder M."/>
            <person name="Majcherczyk A."/>
            <person name="Schneider P."/>
            <person name="Aerts A."/>
            <person name="Asiegbu F.O."/>
            <person name="Baker S.E."/>
            <person name="Barry K."/>
            <person name="Bendiksby M."/>
            <person name="Blumentritt M."/>
            <person name="Coutinho P.M."/>
            <person name="Cullen D."/>
            <person name="Cullen D."/>
            <person name="Gathman A."/>
            <person name="Goodell B."/>
            <person name="Henrissat B."/>
            <person name="Ihrmark K."/>
            <person name="Kauserud H."/>
            <person name="Kohler A."/>
            <person name="LaButti K."/>
            <person name="Lapidus A."/>
            <person name="Lavin J.L."/>
            <person name="Lee Y.-H."/>
            <person name="Lindquist E."/>
            <person name="Lilly W."/>
            <person name="Lucas S."/>
            <person name="Morin E."/>
            <person name="Murat C."/>
            <person name="Oguiza J.A."/>
            <person name="Park J."/>
            <person name="Pisabarro A.G."/>
            <person name="Riley R."/>
            <person name="Rosling A."/>
            <person name="Salamov A."/>
            <person name="Schmidt O."/>
            <person name="Schmutz J."/>
            <person name="Skrede I."/>
            <person name="Stenlid J."/>
            <person name="Wiebenga A."/>
            <person name="Xie X."/>
            <person name="Kues U."/>
            <person name="Hibbett D.S."/>
            <person name="Hoffmeister D."/>
            <person name="Hogberg N."/>
            <person name="Martin F."/>
            <person name="Grigoriev I.V."/>
            <person name="Watkinson S.C."/>
        </authorList>
    </citation>
    <scope>NUCLEOTIDE SEQUENCE</scope>
    <source>
        <strain evidence="13">S7.9</strain>
    </source>
</reference>
<dbReference type="GO" id="GO:0033215">
    <property type="term" value="P:reductive iron assimilation"/>
    <property type="evidence" value="ECO:0007669"/>
    <property type="project" value="TreeGrafter"/>
</dbReference>
<dbReference type="Pfam" id="PF07731">
    <property type="entry name" value="Cu-oxidase_2"/>
    <property type="match status" value="1"/>
</dbReference>
<dbReference type="InterPro" id="IPR033138">
    <property type="entry name" value="Cu_oxidase_CS"/>
</dbReference>
<feature type="transmembrane region" description="Helical" evidence="8">
    <location>
        <begin position="575"/>
        <end position="598"/>
    </location>
</feature>
<dbReference type="RefSeq" id="XP_007313469.1">
    <property type="nucleotide sequence ID" value="XM_007313407.1"/>
</dbReference>
<evidence type="ECO:0000256" key="9">
    <source>
        <dbReference type="SAM" id="SignalP"/>
    </source>
</evidence>
<keyword evidence="8" id="KW-0472">Membrane</keyword>
<dbReference type="PANTHER" id="PTHR11709:SF361">
    <property type="entry name" value="IRON TRANSPORT MULTICOPPER OXIDASE FET3"/>
    <property type="match status" value="1"/>
</dbReference>
<dbReference type="InterPro" id="IPR002355">
    <property type="entry name" value="Cu_oxidase_Cu_BS"/>
</dbReference>
<evidence type="ECO:0000256" key="2">
    <source>
        <dbReference type="ARBA" id="ARBA00022723"/>
    </source>
</evidence>
<dbReference type="InterPro" id="IPR001117">
    <property type="entry name" value="Cu-oxidase_2nd"/>
</dbReference>
<dbReference type="Pfam" id="PF00394">
    <property type="entry name" value="Cu-oxidase"/>
    <property type="match status" value="1"/>
</dbReference>
<dbReference type="CDD" id="cd13899">
    <property type="entry name" value="CuRO_3_Fet3p"/>
    <property type="match status" value="1"/>
</dbReference>
<feature type="signal peptide" evidence="9">
    <location>
        <begin position="1"/>
        <end position="19"/>
    </location>
</feature>
<keyword evidence="2" id="KW-0479">Metal-binding</keyword>
<dbReference type="PROSITE" id="PS00080">
    <property type="entry name" value="MULTICOPPER_OXIDASE2"/>
    <property type="match status" value="1"/>
</dbReference>
<feature type="domain" description="Plastocyanin-like" evidence="10">
    <location>
        <begin position="154"/>
        <end position="326"/>
    </location>
</feature>
<dbReference type="InterPro" id="IPR011707">
    <property type="entry name" value="Cu-oxidase-like_N"/>
</dbReference>
<dbReference type="GeneID" id="18809415"/>
<dbReference type="HOGENOM" id="CLU_006504_7_3_1"/>
<evidence type="ECO:0000256" key="8">
    <source>
        <dbReference type="SAM" id="Phobius"/>
    </source>
</evidence>
<dbReference type="KEGG" id="sla:SERLADRAFT_353950"/>